<evidence type="ECO:0000256" key="5">
    <source>
        <dbReference type="ARBA" id="ARBA00023136"/>
    </source>
</evidence>
<name>A0A644Z9P2_9ZZZZ</name>
<gene>
    <name evidence="7" type="primary">lemA_23</name>
    <name evidence="7" type="ORF">SDC9_84224</name>
</gene>
<protein>
    <submittedName>
        <fullName evidence="7">Protein LemA</fullName>
    </submittedName>
</protein>
<dbReference type="SUPFAM" id="SSF140478">
    <property type="entry name" value="LemA-like"/>
    <property type="match status" value="1"/>
</dbReference>
<keyword evidence="5" id="KW-0472">Membrane</keyword>
<dbReference type="PANTHER" id="PTHR34478">
    <property type="entry name" value="PROTEIN LEMA"/>
    <property type="match status" value="1"/>
</dbReference>
<reference evidence="7" key="1">
    <citation type="submission" date="2019-08" db="EMBL/GenBank/DDBJ databases">
        <authorList>
            <person name="Kucharzyk K."/>
            <person name="Murdoch R.W."/>
            <person name="Higgins S."/>
            <person name="Loffler F."/>
        </authorList>
    </citation>
    <scope>NUCLEOTIDE SEQUENCE</scope>
</reference>
<evidence type="ECO:0000256" key="1">
    <source>
        <dbReference type="ARBA" id="ARBA00004167"/>
    </source>
</evidence>
<dbReference type="InterPro" id="IPR007156">
    <property type="entry name" value="MamQ_LemA"/>
</dbReference>
<keyword evidence="6" id="KW-0175">Coiled coil</keyword>
<comment type="similarity">
    <text evidence="2">Belongs to the LemA family.</text>
</comment>
<dbReference type="InterPro" id="IPR023353">
    <property type="entry name" value="LemA-like_dom_sf"/>
</dbReference>
<evidence type="ECO:0000313" key="7">
    <source>
        <dbReference type="EMBL" id="MPM37606.1"/>
    </source>
</evidence>
<proteinExistence type="inferred from homology"/>
<comment type="subcellular location">
    <subcellularLocation>
        <location evidence="1">Membrane</location>
        <topology evidence="1">Single-pass membrane protein</topology>
    </subcellularLocation>
</comment>
<dbReference type="GO" id="GO:0016020">
    <property type="term" value="C:membrane"/>
    <property type="evidence" value="ECO:0007669"/>
    <property type="project" value="UniProtKB-SubCell"/>
</dbReference>
<organism evidence="7">
    <name type="scientific">bioreactor metagenome</name>
    <dbReference type="NCBI Taxonomy" id="1076179"/>
    <lineage>
        <taxon>unclassified sequences</taxon>
        <taxon>metagenomes</taxon>
        <taxon>ecological metagenomes</taxon>
    </lineage>
</organism>
<dbReference type="PANTHER" id="PTHR34478:SF1">
    <property type="entry name" value="PROTEIN LEMA"/>
    <property type="match status" value="1"/>
</dbReference>
<dbReference type="Gene3D" id="1.20.1440.20">
    <property type="entry name" value="LemA-like domain"/>
    <property type="match status" value="1"/>
</dbReference>
<comment type="caution">
    <text evidence="7">The sequence shown here is derived from an EMBL/GenBank/DDBJ whole genome shotgun (WGS) entry which is preliminary data.</text>
</comment>
<evidence type="ECO:0000256" key="3">
    <source>
        <dbReference type="ARBA" id="ARBA00022692"/>
    </source>
</evidence>
<accession>A0A644Z9P2</accession>
<dbReference type="AlphaFoldDB" id="A0A644Z9P2"/>
<dbReference type="EMBL" id="VSSQ01008007">
    <property type="protein sequence ID" value="MPM37606.1"/>
    <property type="molecule type" value="Genomic_DNA"/>
</dbReference>
<dbReference type="Pfam" id="PF04011">
    <property type="entry name" value="LemA"/>
    <property type="match status" value="1"/>
</dbReference>
<sequence>MTIVYILLALVVLLGLYVVSVYNRYVRLRNQSEEAESAIDAHLKQRYDLVPNLVETVKGYAKHEEKTFTSVIEARNKAMSATTMVDKDSADKAFSSTLKSLFALSEAYPDLKANQGFLDLQAQLQKLEEQLLNARKYYNAIIKQLNTICEVFPSSLVAAMVHFSKKPYLSIEEEARARVEVKF</sequence>
<keyword evidence="4" id="KW-1133">Transmembrane helix</keyword>
<evidence type="ECO:0000256" key="2">
    <source>
        <dbReference type="ARBA" id="ARBA00008854"/>
    </source>
</evidence>
<evidence type="ECO:0000256" key="6">
    <source>
        <dbReference type="SAM" id="Coils"/>
    </source>
</evidence>
<keyword evidence="3" id="KW-0812">Transmembrane</keyword>
<feature type="coiled-coil region" evidence="6">
    <location>
        <begin position="117"/>
        <end position="144"/>
    </location>
</feature>
<evidence type="ECO:0000256" key="4">
    <source>
        <dbReference type="ARBA" id="ARBA00022989"/>
    </source>
</evidence>